<protein>
    <submittedName>
        <fullName evidence="1">YhcH/YjgK/YiaL family protein</fullName>
    </submittedName>
</protein>
<dbReference type="InterPro" id="IPR004375">
    <property type="entry name" value="NanQ/TabA/YiaL"/>
</dbReference>
<dbReference type="Proteomes" id="UP001529421">
    <property type="component" value="Unassembled WGS sequence"/>
</dbReference>
<dbReference type="SUPFAM" id="SSF51197">
    <property type="entry name" value="Clavaminate synthase-like"/>
    <property type="match status" value="1"/>
</dbReference>
<dbReference type="Pfam" id="PF04074">
    <property type="entry name" value="DUF386"/>
    <property type="match status" value="1"/>
</dbReference>
<gene>
    <name evidence="1" type="ORF">QUW28_06435</name>
</gene>
<dbReference type="Gene3D" id="2.60.120.370">
    <property type="entry name" value="YhcH/YjgK/YiaL"/>
    <property type="match status" value="1"/>
</dbReference>
<comment type="caution">
    <text evidence="1">The sequence shown here is derived from an EMBL/GenBank/DDBJ whole genome shotgun (WGS) entry which is preliminary data.</text>
</comment>
<dbReference type="EMBL" id="JAUDDZ010000007">
    <property type="protein sequence ID" value="MDM8275135.1"/>
    <property type="molecule type" value="Genomic_DNA"/>
</dbReference>
<dbReference type="NCBIfam" id="TIGR00022">
    <property type="entry name" value="YhcH/YjgK/YiaL family protein"/>
    <property type="match status" value="1"/>
</dbReference>
<evidence type="ECO:0000313" key="2">
    <source>
        <dbReference type="Proteomes" id="UP001529421"/>
    </source>
</evidence>
<keyword evidence="2" id="KW-1185">Reference proteome</keyword>
<evidence type="ECO:0000313" key="1">
    <source>
        <dbReference type="EMBL" id="MDM8275135.1"/>
    </source>
</evidence>
<accession>A0ABT7V9F4</accession>
<reference evidence="1 2" key="2">
    <citation type="submission" date="2023-06" db="EMBL/GenBank/DDBJ databases">
        <authorList>
            <person name="Zeman M."/>
            <person name="Kubasova T."/>
            <person name="Jahodarova E."/>
            <person name="Nykrynova M."/>
            <person name="Rychlik I."/>
        </authorList>
    </citation>
    <scope>NUCLEOTIDE SEQUENCE [LARGE SCALE GENOMIC DNA]</scope>
    <source>
        <strain evidence="1 2">154_Feed</strain>
    </source>
</reference>
<dbReference type="InterPro" id="IPR037012">
    <property type="entry name" value="NanQ/TabA/YiaL_sf"/>
</dbReference>
<proteinExistence type="predicted"/>
<dbReference type="PANTHER" id="PTHR34986:SF1">
    <property type="entry name" value="PROTEIN YIAL"/>
    <property type="match status" value="1"/>
</dbReference>
<reference evidence="2" key="1">
    <citation type="submission" date="2023-06" db="EMBL/GenBank/DDBJ databases">
        <title>Identification and characterization of horizontal gene transfer across gut microbiota members of farm animals based on homology search.</title>
        <authorList>
            <person name="Zeman M."/>
            <person name="Kubasova T."/>
            <person name="Jahodarova E."/>
            <person name="Nykrynova M."/>
            <person name="Rychlik I."/>
        </authorList>
    </citation>
    <scope>NUCLEOTIDE SEQUENCE [LARGE SCALE GENOMIC DNA]</scope>
    <source>
        <strain evidence="2">154_Feed</strain>
    </source>
</reference>
<sequence>MIVGALEDLGRYRGLFRSLDVLIDWLDANDPASLPLGSNPIEGENVFANVMDATTRRPEDAHYETHRRYMDLQIDLEGCEAFKVALGEQTLVEPYVEDDDFELVDAAGCIDGDLADGKFVIFMANEPHMPTLIYGDYGASPVHKICFKLILDEYFQD</sequence>
<organism evidence="1 2">
    <name type="scientific">Enorma phocaeensis</name>
    <dbReference type="NCBI Taxonomy" id="1871019"/>
    <lineage>
        <taxon>Bacteria</taxon>
        <taxon>Bacillati</taxon>
        <taxon>Actinomycetota</taxon>
        <taxon>Coriobacteriia</taxon>
        <taxon>Coriobacteriales</taxon>
        <taxon>Coriobacteriaceae</taxon>
        <taxon>Enorma</taxon>
    </lineage>
</organism>
<name>A0ABT7V9F4_9ACTN</name>
<dbReference type="PANTHER" id="PTHR34986">
    <property type="entry name" value="EVOLVED BETA-GALACTOSIDASE SUBUNIT BETA"/>
    <property type="match status" value="1"/>
</dbReference>
<dbReference type="RefSeq" id="WP_289545188.1">
    <property type="nucleotide sequence ID" value="NZ_JAUDDZ010000007.1"/>
</dbReference>